<evidence type="ECO:0000313" key="4">
    <source>
        <dbReference type="Proteomes" id="UP000064912"/>
    </source>
</evidence>
<organism evidence="3 4">
    <name type="scientific">Rhodovulum sulfidophilum</name>
    <name type="common">Rhodobacter sulfidophilus</name>
    <dbReference type="NCBI Taxonomy" id="35806"/>
    <lineage>
        <taxon>Bacteria</taxon>
        <taxon>Pseudomonadati</taxon>
        <taxon>Pseudomonadota</taxon>
        <taxon>Alphaproteobacteria</taxon>
        <taxon>Rhodobacterales</taxon>
        <taxon>Paracoccaceae</taxon>
        <taxon>Rhodovulum</taxon>
    </lineage>
</organism>
<dbReference type="AlphaFoldDB" id="A0A0D6AXX3"/>
<dbReference type="SMART" id="SM00028">
    <property type="entry name" value="TPR"/>
    <property type="match status" value="7"/>
</dbReference>
<dbReference type="Gene3D" id="1.25.40.10">
    <property type="entry name" value="Tetratricopeptide repeat domain"/>
    <property type="match status" value="3"/>
</dbReference>
<dbReference type="GO" id="GO:0008476">
    <property type="term" value="F:protein-tyrosine sulfotransferase activity"/>
    <property type="evidence" value="ECO:0007669"/>
    <property type="project" value="InterPro"/>
</dbReference>
<proteinExistence type="predicted"/>
<feature type="repeat" description="TPR" evidence="2">
    <location>
        <begin position="43"/>
        <end position="76"/>
    </location>
</feature>
<reference evidence="3 4" key="1">
    <citation type="submission" date="2015-02" db="EMBL/GenBank/DDBJ databases">
        <title>Genome sequene of Rhodovulum sulfidophilum DSM 2351.</title>
        <authorList>
            <person name="Nagao N."/>
        </authorList>
    </citation>
    <scope>NUCLEOTIDE SEQUENCE [LARGE SCALE GENOMIC DNA]</scope>
    <source>
        <strain evidence="3 4">DSM 2351</strain>
    </source>
</reference>
<dbReference type="Gene3D" id="3.40.50.300">
    <property type="entry name" value="P-loop containing nucleotide triphosphate hydrolases"/>
    <property type="match status" value="1"/>
</dbReference>
<evidence type="ECO:0000313" key="3">
    <source>
        <dbReference type="EMBL" id="BAQ67279.1"/>
    </source>
</evidence>
<dbReference type="Pfam" id="PF13469">
    <property type="entry name" value="Sulfotransfer_3"/>
    <property type="match status" value="1"/>
</dbReference>
<evidence type="ECO:0000256" key="1">
    <source>
        <dbReference type="ARBA" id="ARBA00022679"/>
    </source>
</evidence>
<dbReference type="eggNOG" id="COG0457">
    <property type="taxonomic scope" value="Bacteria"/>
</dbReference>
<dbReference type="InterPro" id="IPR019734">
    <property type="entry name" value="TPR_rpt"/>
</dbReference>
<dbReference type="KEGG" id="rsu:NHU_00108"/>
<accession>A0A0D6AXX3</accession>
<protein>
    <submittedName>
        <fullName evidence="3">Sulfotransferase</fullName>
    </submittedName>
</protein>
<sequence length="727" mass="78561">MLPLSQTETRRRLDAAQRLQRAGRIEAAEAAYRSLLDGQPGLAAAAFQLGRIALARGAVEEAAARFEAARKARPQEAPIWQMEAEALARLGDGPRNTRFLKAARKAGLPPALLSALEARLAPEKVPAKGTRRAPLGSAPPQAAEAVVAELRAGRAEAAEAKALALTRAHPDSALAFNLLATARTERGRTAEARASFEAGLALAPDYAELRVGLGRLLVETGETAAGVRHLEAALARLPAHPPGQLALGKGLAQLGRKDEAEAALRRAVAADGRYLEARLALAHHLMETGNPAAAEEVLESALAAGHDRAILRVRLAEAQAKQGRTGAARAGFDAAIAAEPGFALAYSLRGMLLQTLDEFAAAEADFRQAIALEPRNGEHYRTMLATYKVTPDDPLLAEMEALFDDPTLGDESRMHLGFALSRAMEQIKAHDRVFTYLRPANDLMRARHPYDISERRAEIDAVMGAFDDTDFSARKIEGAPDYAPIFVTGMPRSGTTLVEQIVASHSRVTGGGEIGYVAGEGLALLHETGGGLRSLERVGDAEIAALSGRIEATFRERFPGSDLVSDKSIQTYMMAGLVRLALPQAKIVVVHRDPRDICLSIYKNMFAEGTHRYSTDLRDLGLYYRMFLEMIAFWRDKLPGGFHEIRYEDLIADPEAEARALVAACGLDWQDSCLNFHKTERRVATLSLAQVRQPIYASSMRAWQRHADELAELTEALGDAIGGENGA</sequence>
<dbReference type="InterPro" id="IPR027417">
    <property type="entry name" value="P-loop_NTPase"/>
</dbReference>
<name>A0A0D6AXX3_RHOSU</name>
<evidence type="ECO:0000256" key="2">
    <source>
        <dbReference type="PROSITE-ProRule" id="PRU00339"/>
    </source>
</evidence>
<dbReference type="SUPFAM" id="SSF52540">
    <property type="entry name" value="P-loop containing nucleoside triphosphate hydrolases"/>
    <property type="match status" value="1"/>
</dbReference>
<keyword evidence="1 3" id="KW-0808">Transferase</keyword>
<dbReference type="PROSITE" id="PS50005">
    <property type="entry name" value="TPR"/>
    <property type="match status" value="2"/>
</dbReference>
<dbReference type="InterPro" id="IPR011990">
    <property type="entry name" value="TPR-like_helical_dom_sf"/>
</dbReference>
<feature type="repeat" description="TPR" evidence="2">
    <location>
        <begin position="343"/>
        <end position="376"/>
    </location>
</feature>
<dbReference type="Pfam" id="PF13432">
    <property type="entry name" value="TPR_16"/>
    <property type="match status" value="1"/>
</dbReference>
<dbReference type="PANTHER" id="PTHR12788:SF10">
    <property type="entry name" value="PROTEIN-TYROSINE SULFOTRANSFERASE"/>
    <property type="match status" value="1"/>
</dbReference>
<dbReference type="PATRIC" id="fig|35806.4.peg.108"/>
<dbReference type="InterPro" id="IPR026634">
    <property type="entry name" value="TPST-like"/>
</dbReference>
<dbReference type="Pfam" id="PF14559">
    <property type="entry name" value="TPR_19"/>
    <property type="match status" value="2"/>
</dbReference>
<dbReference type="SUPFAM" id="SSF48452">
    <property type="entry name" value="TPR-like"/>
    <property type="match status" value="2"/>
</dbReference>
<gene>
    <name evidence="3" type="ORF">NHU_00108</name>
</gene>
<keyword evidence="2" id="KW-0802">TPR repeat</keyword>
<dbReference type="PANTHER" id="PTHR12788">
    <property type="entry name" value="PROTEIN-TYROSINE SULFOTRANSFERASE 2"/>
    <property type="match status" value="1"/>
</dbReference>
<dbReference type="EMBL" id="AP014800">
    <property type="protein sequence ID" value="BAQ67279.1"/>
    <property type="molecule type" value="Genomic_DNA"/>
</dbReference>
<dbReference type="Proteomes" id="UP000064912">
    <property type="component" value="Chromosome"/>
</dbReference>
<dbReference type="Pfam" id="PF13181">
    <property type="entry name" value="TPR_8"/>
    <property type="match status" value="1"/>
</dbReference>